<protein>
    <submittedName>
        <fullName evidence="2">Nucleoporin superfamily</fullName>
    </submittedName>
</protein>
<dbReference type="SUPFAM" id="SSF82215">
    <property type="entry name" value="C-terminal autoproteolytic domain of nucleoporin nup98"/>
    <property type="match status" value="1"/>
</dbReference>
<dbReference type="AlphaFoldDB" id="A0AA86QHS4"/>
<keyword evidence="4" id="KW-1185">Reference proteome</keyword>
<evidence type="ECO:0000313" key="2">
    <source>
        <dbReference type="EMBL" id="CAI9951920.1"/>
    </source>
</evidence>
<feature type="region of interest" description="Disordered" evidence="1">
    <location>
        <begin position="1"/>
        <end position="31"/>
    </location>
</feature>
<comment type="caution">
    <text evidence="2">The sequence shown here is derived from an EMBL/GenBank/DDBJ whole genome shotgun (WGS) entry which is preliminary data.</text>
</comment>
<evidence type="ECO:0000256" key="1">
    <source>
        <dbReference type="SAM" id="MobiDB-lite"/>
    </source>
</evidence>
<dbReference type="PRINTS" id="PR01871">
    <property type="entry name" value="ANNEXINVII"/>
</dbReference>
<evidence type="ECO:0000313" key="4">
    <source>
        <dbReference type="Proteomes" id="UP001642409"/>
    </source>
</evidence>
<dbReference type="EMBL" id="CAXDID020000449">
    <property type="protein sequence ID" value="CAL6092914.1"/>
    <property type="molecule type" value="Genomic_DNA"/>
</dbReference>
<proteinExistence type="predicted"/>
<reference evidence="2" key="1">
    <citation type="submission" date="2023-06" db="EMBL/GenBank/DDBJ databases">
        <authorList>
            <person name="Kurt Z."/>
        </authorList>
    </citation>
    <scope>NUCLEOTIDE SEQUENCE</scope>
</reference>
<gene>
    <name evidence="2" type="ORF">HINF_LOCUS39565</name>
    <name evidence="3" type="ORF">HINF_LOCUS66536</name>
</gene>
<dbReference type="Proteomes" id="UP001642409">
    <property type="component" value="Unassembled WGS sequence"/>
</dbReference>
<name>A0AA86QHS4_9EUKA</name>
<reference evidence="3 4" key="2">
    <citation type="submission" date="2024-07" db="EMBL/GenBank/DDBJ databases">
        <authorList>
            <person name="Akdeniz Z."/>
        </authorList>
    </citation>
    <scope>NUCLEOTIDE SEQUENCE [LARGE SCALE GENOMIC DNA]</scope>
</reference>
<sequence length="288" mass="30583">MAFNFAKPSGPLPQTNIGAPPPAGGVQPPAGAGFGAGNAGFNNAFKPAGTNTGVGAGTSTFGTASGFGGGFGAKPSMGTYATAAKPLLPTTSPFETLLNSMKAKFSNEPIPAPTSTMGGGFGGGFGAKPAAPTQTTTTELKADFDALLTQNTSSFHPLNINFNVKTKINSTHIHSVPDFSALNSVQNEWKLFNQNGEIIFDEPINVLQLQKELQESTQSLNLDEVIKIEAGQLLIDKNKCPELNKQCLVKMFNVQATENMKEFTERCGFQFGCYFEEEGLWVFRMPKV</sequence>
<organism evidence="2">
    <name type="scientific">Hexamita inflata</name>
    <dbReference type="NCBI Taxonomy" id="28002"/>
    <lineage>
        <taxon>Eukaryota</taxon>
        <taxon>Metamonada</taxon>
        <taxon>Diplomonadida</taxon>
        <taxon>Hexamitidae</taxon>
        <taxon>Hexamitinae</taxon>
        <taxon>Hexamita</taxon>
    </lineage>
</organism>
<evidence type="ECO:0000313" key="3">
    <source>
        <dbReference type="EMBL" id="CAL6092914.1"/>
    </source>
</evidence>
<dbReference type="InterPro" id="IPR036903">
    <property type="entry name" value="Nup98_auto-Pept-S59_dom_sf"/>
</dbReference>
<accession>A0AA86QHS4</accession>
<dbReference type="EMBL" id="CATOUU010000827">
    <property type="protein sequence ID" value="CAI9951920.1"/>
    <property type="molecule type" value="Genomic_DNA"/>
</dbReference>